<organism evidence="3 4">
    <name type="scientific">Streblomastix strix</name>
    <dbReference type="NCBI Taxonomy" id="222440"/>
    <lineage>
        <taxon>Eukaryota</taxon>
        <taxon>Metamonada</taxon>
        <taxon>Preaxostyla</taxon>
        <taxon>Oxymonadida</taxon>
        <taxon>Streblomastigidae</taxon>
        <taxon>Streblomastix</taxon>
    </lineage>
</organism>
<evidence type="ECO:0000313" key="3">
    <source>
        <dbReference type="EMBL" id="KAA6399144.1"/>
    </source>
</evidence>
<dbReference type="PANTHER" id="PTHR13230">
    <property type="entry name" value="GENERAL TRANSCRIPTION FACTOR IIIC, POLYPEPTIDE 5"/>
    <property type="match status" value="1"/>
</dbReference>
<dbReference type="EMBL" id="SNRW01000813">
    <property type="protein sequence ID" value="KAA6399144.1"/>
    <property type="molecule type" value="Genomic_DNA"/>
</dbReference>
<feature type="domain" description="Transcription factor IIIC subunit 5 HTH" evidence="2">
    <location>
        <begin position="6"/>
        <end position="51"/>
    </location>
</feature>
<gene>
    <name evidence="3" type="ORF">EZS28_005328</name>
</gene>
<dbReference type="GO" id="GO:0001002">
    <property type="term" value="F:RNA polymerase III type 1 promoter sequence-specific DNA binding"/>
    <property type="evidence" value="ECO:0007669"/>
    <property type="project" value="TreeGrafter"/>
</dbReference>
<dbReference type="InterPro" id="IPR019136">
    <property type="entry name" value="TF_IIIC_su-5_HTH"/>
</dbReference>
<dbReference type="GO" id="GO:0001003">
    <property type="term" value="F:RNA polymerase III type 2 promoter sequence-specific DNA binding"/>
    <property type="evidence" value="ECO:0007669"/>
    <property type="project" value="TreeGrafter"/>
</dbReference>
<dbReference type="OrthoDB" id="5598268at2759"/>
<proteinExistence type="predicted"/>
<dbReference type="GO" id="GO:0006384">
    <property type="term" value="P:transcription initiation at RNA polymerase III promoter"/>
    <property type="evidence" value="ECO:0007669"/>
    <property type="project" value="InterPro"/>
</dbReference>
<dbReference type="Pfam" id="PF09734">
    <property type="entry name" value="Tau95"/>
    <property type="match status" value="1"/>
</dbReference>
<dbReference type="GO" id="GO:0000127">
    <property type="term" value="C:transcription factor TFIIIC complex"/>
    <property type="evidence" value="ECO:0007669"/>
    <property type="project" value="InterPro"/>
</dbReference>
<evidence type="ECO:0000259" key="2">
    <source>
        <dbReference type="Pfam" id="PF09734"/>
    </source>
</evidence>
<accession>A0A5J4WVW3</accession>
<dbReference type="Proteomes" id="UP000324800">
    <property type="component" value="Unassembled WGS sequence"/>
</dbReference>
<dbReference type="AlphaFoldDB" id="A0A5J4WVW3"/>
<reference evidence="3 4" key="1">
    <citation type="submission" date="2019-03" db="EMBL/GenBank/DDBJ databases">
        <title>Single cell metagenomics reveals metabolic interactions within the superorganism composed of flagellate Streblomastix strix and complex community of Bacteroidetes bacteria on its surface.</title>
        <authorList>
            <person name="Treitli S.C."/>
            <person name="Kolisko M."/>
            <person name="Husnik F."/>
            <person name="Keeling P."/>
            <person name="Hampl V."/>
        </authorList>
    </citation>
    <scope>NUCLEOTIDE SEQUENCE [LARGE SCALE GENOMIC DNA]</scope>
    <source>
        <strain evidence="3">ST1C</strain>
    </source>
</reference>
<feature type="region of interest" description="Disordered" evidence="1">
    <location>
        <begin position="192"/>
        <end position="212"/>
    </location>
</feature>
<dbReference type="PANTHER" id="PTHR13230:SF5">
    <property type="entry name" value="GENERAL TRANSCRIPTION FACTOR 3C POLYPEPTIDE 5"/>
    <property type="match status" value="1"/>
</dbReference>
<comment type="caution">
    <text evidence="3">The sequence shown here is derived from an EMBL/GenBank/DDBJ whole genome shotgun (WGS) entry which is preliminary data.</text>
</comment>
<sequence>MPPLNDSVLKKIIHNCAYNFSSGPWSRAWVRLGYDPRKDKTSRIFQILRIRLKYNQIQKVKKRAINYHTVSVQICDIPDSSFQAIARFSPFPSKCRSVDGWFFESSINDLRNRAHPIITQLYKNINEVAKTSDKILDNGTISKRSAFQIAHASNKALPLEFKKHIPQHLQVLRNDSQGRQAEQQNFGTDVMQEAGTDSESAIIREQEDEQNI</sequence>
<protein>
    <recommendedName>
        <fullName evidence="2">Transcription factor IIIC subunit 5 HTH domain-containing protein</fullName>
    </recommendedName>
</protein>
<evidence type="ECO:0000256" key="1">
    <source>
        <dbReference type="SAM" id="MobiDB-lite"/>
    </source>
</evidence>
<dbReference type="InterPro" id="IPR040454">
    <property type="entry name" value="TF_IIIC_Tfc1/Sfc1"/>
</dbReference>
<evidence type="ECO:0000313" key="4">
    <source>
        <dbReference type="Proteomes" id="UP000324800"/>
    </source>
</evidence>
<name>A0A5J4WVW3_9EUKA</name>